<comment type="catalytic activity">
    <reaction evidence="1">
        <text>S-ubiquitinyl-[E2 ubiquitin-conjugating enzyme]-L-cysteine + [acceptor protein]-L-lysine = [E2 ubiquitin-conjugating enzyme]-L-cysteine + N(6)-ubiquitinyl-[acceptor protein]-L-lysine.</text>
        <dbReference type="EC" id="2.3.2.27"/>
    </reaction>
</comment>
<keyword evidence="3" id="KW-0808">Transferase</keyword>
<keyword evidence="10" id="KW-0812">Transmembrane</keyword>
<keyword evidence="10" id="KW-1133">Transmembrane helix</keyword>
<name>A0AAV1I439_9CHLO</name>
<dbReference type="InterPro" id="IPR001841">
    <property type="entry name" value="Znf_RING"/>
</dbReference>
<evidence type="ECO:0000313" key="12">
    <source>
        <dbReference type="EMBL" id="CAK0775742.1"/>
    </source>
</evidence>
<dbReference type="Gene3D" id="3.30.40.10">
    <property type="entry name" value="Zinc/RING finger domain, C3HC4 (zinc finger)"/>
    <property type="match status" value="1"/>
</dbReference>
<evidence type="ECO:0000256" key="1">
    <source>
        <dbReference type="ARBA" id="ARBA00000900"/>
    </source>
</evidence>
<evidence type="ECO:0000259" key="11">
    <source>
        <dbReference type="PROSITE" id="PS50089"/>
    </source>
</evidence>
<dbReference type="Pfam" id="PF13639">
    <property type="entry name" value="zf-RING_2"/>
    <property type="match status" value="1"/>
</dbReference>
<feature type="transmembrane region" description="Helical" evidence="10">
    <location>
        <begin position="32"/>
        <end position="50"/>
    </location>
</feature>
<dbReference type="SMART" id="SM00184">
    <property type="entry name" value="RING"/>
    <property type="match status" value="1"/>
</dbReference>
<dbReference type="GO" id="GO:0008270">
    <property type="term" value="F:zinc ion binding"/>
    <property type="evidence" value="ECO:0007669"/>
    <property type="project" value="UniProtKB-KW"/>
</dbReference>
<evidence type="ECO:0000313" key="13">
    <source>
        <dbReference type="Proteomes" id="UP001314263"/>
    </source>
</evidence>
<reference evidence="12 13" key="1">
    <citation type="submission" date="2023-10" db="EMBL/GenBank/DDBJ databases">
        <authorList>
            <person name="Maclean D."/>
            <person name="Macfadyen A."/>
        </authorList>
    </citation>
    <scope>NUCLEOTIDE SEQUENCE [LARGE SCALE GENOMIC DNA]</scope>
</reference>
<dbReference type="PANTHER" id="PTHR22937:SF163">
    <property type="entry name" value="RING-TYPE E3 UBIQUITIN TRANSFERASE"/>
    <property type="match status" value="1"/>
</dbReference>
<dbReference type="AlphaFoldDB" id="A0AAV1I439"/>
<evidence type="ECO:0000256" key="5">
    <source>
        <dbReference type="ARBA" id="ARBA00022771"/>
    </source>
</evidence>
<evidence type="ECO:0000256" key="2">
    <source>
        <dbReference type="ARBA" id="ARBA00012483"/>
    </source>
</evidence>
<evidence type="ECO:0000256" key="9">
    <source>
        <dbReference type="SAM" id="MobiDB-lite"/>
    </source>
</evidence>
<sequence length="446" mass="50556">MRQIAGLLEAIRELETWHRDTMSARERLDRRLWMNGYLAVVLYFAVASLVQRHSRGNTHKGFVADEYVLVAFLACVPTTDTAHSSSISGDSDGQHLLSFDPEAWARRLPWPNNNNSRWTTSGFRPLGSTIYIIAQTPSYRVLTLGDGMHLLAFPCEADAATLLEHLGERISHDGAFVEARPAASLSGTIRRLSKDHAVCKDDIQDLCWWAMRRGKRVCVVDKVTYGDGHVHVTGRPARDTGLAKLAPLMAEVFEGKRLVNHIDIVKKKWQKGYTFYMFDDLQTLYVQQHIYVKDSIREVLKRSSTRRQARSGRIEVNDACCICTDGYEPREYVRRLDCGHIFHGRCVDQWFRQSDRVSCPVCRRDFTREALAPRLRMPCPEELELMTTTQPVVHAIITSDTDVGMHTLEDAFERMASGGDRDEPEPEGDQQEGDADVQTPIGLGEH</sequence>
<dbReference type="GO" id="GO:0061630">
    <property type="term" value="F:ubiquitin protein ligase activity"/>
    <property type="evidence" value="ECO:0007669"/>
    <property type="project" value="UniProtKB-EC"/>
</dbReference>
<keyword evidence="6" id="KW-0833">Ubl conjugation pathway</keyword>
<accession>A0AAV1I439</accession>
<keyword evidence="13" id="KW-1185">Reference proteome</keyword>
<evidence type="ECO:0000256" key="4">
    <source>
        <dbReference type="ARBA" id="ARBA00022723"/>
    </source>
</evidence>
<evidence type="ECO:0000256" key="8">
    <source>
        <dbReference type="PROSITE-ProRule" id="PRU00175"/>
    </source>
</evidence>
<evidence type="ECO:0000256" key="6">
    <source>
        <dbReference type="ARBA" id="ARBA00022786"/>
    </source>
</evidence>
<proteinExistence type="predicted"/>
<dbReference type="InterPro" id="IPR013083">
    <property type="entry name" value="Znf_RING/FYVE/PHD"/>
</dbReference>
<dbReference type="PROSITE" id="PS50089">
    <property type="entry name" value="ZF_RING_2"/>
    <property type="match status" value="1"/>
</dbReference>
<dbReference type="PANTHER" id="PTHR22937">
    <property type="entry name" value="E3 UBIQUITIN-PROTEIN LIGASE RNF165"/>
    <property type="match status" value="1"/>
</dbReference>
<keyword evidence="5 8" id="KW-0863">Zinc-finger</keyword>
<evidence type="ECO:0000256" key="10">
    <source>
        <dbReference type="SAM" id="Phobius"/>
    </source>
</evidence>
<dbReference type="EC" id="2.3.2.27" evidence="2"/>
<dbReference type="SUPFAM" id="SSF57850">
    <property type="entry name" value="RING/U-box"/>
    <property type="match status" value="1"/>
</dbReference>
<organism evidence="12 13">
    <name type="scientific">Coccomyxa viridis</name>
    <dbReference type="NCBI Taxonomy" id="1274662"/>
    <lineage>
        <taxon>Eukaryota</taxon>
        <taxon>Viridiplantae</taxon>
        <taxon>Chlorophyta</taxon>
        <taxon>core chlorophytes</taxon>
        <taxon>Trebouxiophyceae</taxon>
        <taxon>Trebouxiophyceae incertae sedis</taxon>
        <taxon>Coccomyxaceae</taxon>
        <taxon>Coccomyxa</taxon>
    </lineage>
</organism>
<gene>
    <name evidence="12" type="ORF">CVIRNUC_004300</name>
</gene>
<protein>
    <recommendedName>
        <fullName evidence="2">RING-type E3 ubiquitin transferase</fullName>
        <ecNumber evidence="2">2.3.2.27</ecNumber>
    </recommendedName>
</protein>
<evidence type="ECO:0000256" key="7">
    <source>
        <dbReference type="ARBA" id="ARBA00022833"/>
    </source>
</evidence>
<comment type="caution">
    <text evidence="12">The sequence shown here is derived from an EMBL/GenBank/DDBJ whole genome shotgun (WGS) entry which is preliminary data.</text>
</comment>
<evidence type="ECO:0000256" key="3">
    <source>
        <dbReference type="ARBA" id="ARBA00022679"/>
    </source>
</evidence>
<feature type="region of interest" description="Disordered" evidence="9">
    <location>
        <begin position="415"/>
        <end position="446"/>
    </location>
</feature>
<keyword evidence="10" id="KW-0472">Membrane</keyword>
<feature type="compositionally biased region" description="Acidic residues" evidence="9">
    <location>
        <begin position="422"/>
        <end position="435"/>
    </location>
</feature>
<dbReference type="InterPro" id="IPR045191">
    <property type="entry name" value="MBR1/2-like"/>
</dbReference>
<dbReference type="EMBL" id="CAUYUE010000005">
    <property type="protein sequence ID" value="CAK0775742.1"/>
    <property type="molecule type" value="Genomic_DNA"/>
</dbReference>
<keyword evidence="7" id="KW-0862">Zinc</keyword>
<feature type="domain" description="RING-type" evidence="11">
    <location>
        <begin position="320"/>
        <end position="363"/>
    </location>
</feature>
<dbReference type="Proteomes" id="UP001314263">
    <property type="component" value="Unassembled WGS sequence"/>
</dbReference>
<keyword evidence="4" id="KW-0479">Metal-binding</keyword>